<dbReference type="Proteomes" id="UP001235939">
    <property type="component" value="Chromosome 11"/>
</dbReference>
<name>A0ABY6L402_9ARAC</name>
<proteinExistence type="predicted"/>
<evidence type="ECO:0000313" key="1">
    <source>
        <dbReference type="EMBL" id="UYV74495.1"/>
    </source>
</evidence>
<reference evidence="1 2" key="1">
    <citation type="submission" date="2022-01" db="EMBL/GenBank/DDBJ databases">
        <title>A chromosomal length assembly of Cordylochernes scorpioides.</title>
        <authorList>
            <person name="Zeh D."/>
            <person name="Zeh J."/>
        </authorList>
    </citation>
    <scope>NUCLEOTIDE SEQUENCE [LARGE SCALE GENOMIC DNA]</scope>
    <source>
        <strain evidence="1">IN4F17</strain>
        <tissue evidence="1">Whole Body</tissue>
    </source>
</reference>
<protein>
    <submittedName>
        <fullName evidence="1">Uncharacterized protein</fullName>
    </submittedName>
</protein>
<organism evidence="1 2">
    <name type="scientific">Cordylochernes scorpioides</name>
    <dbReference type="NCBI Taxonomy" id="51811"/>
    <lineage>
        <taxon>Eukaryota</taxon>
        <taxon>Metazoa</taxon>
        <taxon>Ecdysozoa</taxon>
        <taxon>Arthropoda</taxon>
        <taxon>Chelicerata</taxon>
        <taxon>Arachnida</taxon>
        <taxon>Pseudoscorpiones</taxon>
        <taxon>Cheliferoidea</taxon>
        <taxon>Chernetidae</taxon>
        <taxon>Cordylochernes</taxon>
    </lineage>
</organism>
<keyword evidence="2" id="KW-1185">Reference proteome</keyword>
<sequence>MTKGGVYLLDQKRTLYSVGRHTKRWPLRKDFLKALSLELVTEYHHTRSTTKSFSKPLRSIVRKHAGQSPETMEEDIPESLSKAQKRCHLCCYKKDRKTKTLSQKCQKKFCKEHFIIMCRQCIEIFRKLYLKFNKIDLPEATFSPGSTEPEDRDPLPVIKSPDLWWMTWPHQHQASLRWTQTPLPVGRATCPMVADLTTSQSKMDPDAPSL</sequence>
<dbReference type="EMBL" id="CP092873">
    <property type="protein sequence ID" value="UYV74495.1"/>
    <property type="molecule type" value="Genomic_DNA"/>
</dbReference>
<gene>
    <name evidence="1" type="ORF">LAZ67_11003684</name>
</gene>
<evidence type="ECO:0000313" key="2">
    <source>
        <dbReference type="Proteomes" id="UP001235939"/>
    </source>
</evidence>
<accession>A0ABY6L402</accession>